<name>A0A941DBI5_9BURK</name>
<feature type="domain" description="Aerobactin siderophore biosynthesis IucA/IucC N-terminal" evidence="1">
    <location>
        <begin position="22"/>
        <end position="116"/>
    </location>
</feature>
<dbReference type="Gene3D" id="6.10.250.3370">
    <property type="match status" value="1"/>
</dbReference>
<protein>
    <submittedName>
        <fullName evidence="2">IucA/IucC family protein</fullName>
    </submittedName>
</protein>
<keyword evidence="3" id="KW-1185">Reference proteome</keyword>
<organism evidence="2 3">
    <name type="scientific">Undibacterium baiyunense</name>
    <dbReference type="NCBI Taxonomy" id="2828731"/>
    <lineage>
        <taxon>Bacteria</taxon>
        <taxon>Pseudomonadati</taxon>
        <taxon>Pseudomonadota</taxon>
        <taxon>Betaproteobacteria</taxon>
        <taxon>Burkholderiales</taxon>
        <taxon>Oxalobacteraceae</taxon>
        <taxon>Undibacterium</taxon>
    </lineage>
</organism>
<dbReference type="InterPro" id="IPR037455">
    <property type="entry name" value="LucA/IucC-like"/>
</dbReference>
<dbReference type="GO" id="GO:0019290">
    <property type="term" value="P:siderophore biosynthetic process"/>
    <property type="evidence" value="ECO:0007669"/>
    <property type="project" value="InterPro"/>
</dbReference>
<reference evidence="2 3" key="1">
    <citation type="submission" date="2021-04" db="EMBL/GenBank/DDBJ databases">
        <title>novel species isolated from subtropical streams in China.</title>
        <authorList>
            <person name="Lu H."/>
        </authorList>
    </citation>
    <scope>NUCLEOTIDE SEQUENCE [LARGE SCALE GENOMIC DNA]</scope>
    <source>
        <strain evidence="2 3">BYS107W</strain>
    </source>
</reference>
<evidence type="ECO:0000313" key="2">
    <source>
        <dbReference type="EMBL" id="MBR7745210.1"/>
    </source>
</evidence>
<dbReference type="PANTHER" id="PTHR34384">
    <property type="entry name" value="L-2,3-DIAMINOPROPANOATE--CITRATE LIGASE"/>
    <property type="match status" value="1"/>
</dbReference>
<sequence>MQAQIDMGPSGGVLDLLYAWQEAQLGDGHPYHPCHRSRIGFDLTDHQRYGPEFAQGFTLAWLALDKRLSAVHGLTDGDYVHFLETEIGAENLAYLQSAVTSAGKSPENYFLLPVYP</sequence>
<comment type="caution">
    <text evidence="2">The sequence shown here is derived from an EMBL/GenBank/DDBJ whole genome shotgun (WGS) entry which is preliminary data.</text>
</comment>
<gene>
    <name evidence="2" type="ORF">KDM92_01340</name>
</gene>
<accession>A0A941DBI5</accession>
<dbReference type="RefSeq" id="WP_212682666.1">
    <property type="nucleotide sequence ID" value="NZ_JAGSPM010000001.1"/>
</dbReference>
<evidence type="ECO:0000259" key="1">
    <source>
        <dbReference type="Pfam" id="PF04183"/>
    </source>
</evidence>
<evidence type="ECO:0000313" key="3">
    <source>
        <dbReference type="Proteomes" id="UP000680158"/>
    </source>
</evidence>
<dbReference type="Proteomes" id="UP000680158">
    <property type="component" value="Unassembled WGS sequence"/>
</dbReference>
<dbReference type="EMBL" id="JAGSPM010000001">
    <property type="protein sequence ID" value="MBR7745210.1"/>
    <property type="molecule type" value="Genomic_DNA"/>
</dbReference>
<dbReference type="InterPro" id="IPR007310">
    <property type="entry name" value="Aerobactin_biosyn_IucA/IucC_N"/>
</dbReference>
<dbReference type="PANTHER" id="PTHR34384:SF6">
    <property type="entry name" value="STAPHYLOFERRIN B SYNTHASE"/>
    <property type="match status" value="1"/>
</dbReference>
<dbReference type="Pfam" id="PF04183">
    <property type="entry name" value="IucA_IucC"/>
    <property type="match status" value="1"/>
</dbReference>
<proteinExistence type="predicted"/>
<dbReference type="AlphaFoldDB" id="A0A941DBI5"/>